<comment type="similarity">
    <text evidence="1">Belongs to the AHA1 family.</text>
</comment>
<protein>
    <submittedName>
        <fullName evidence="3">SRPBCC family protein</fullName>
    </submittedName>
</protein>
<organism evidence="3 4">
    <name type="scientific">Pontibacter populi</name>
    <dbReference type="NCBI Taxonomy" id="890055"/>
    <lineage>
        <taxon>Bacteria</taxon>
        <taxon>Pseudomonadati</taxon>
        <taxon>Bacteroidota</taxon>
        <taxon>Cytophagia</taxon>
        <taxon>Cytophagales</taxon>
        <taxon>Hymenobacteraceae</taxon>
        <taxon>Pontibacter</taxon>
    </lineage>
</organism>
<evidence type="ECO:0000313" key="3">
    <source>
        <dbReference type="EMBL" id="MER2996870.1"/>
    </source>
</evidence>
<reference evidence="3 4" key="1">
    <citation type="submission" date="2024-06" db="EMBL/GenBank/DDBJ databases">
        <title>Pontibacter populi HYL7-15.</title>
        <authorList>
            <person name="Kim M.K."/>
        </authorList>
    </citation>
    <scope>NUCLEOTIDE SEQUENCE [LARGE SCALE GENOMIC DNA]</scope>
    <source>
        <strain evidence="3 4">HYL7-15</strain>
    </source>
</reference>
<comment type="caution">
    <text evidence="3">The sequence shown here is derived from an EMBL/GenBank/DDBJ whole genome shotgun (WGS) entry which is preliminary data.</text>
</comment>
<dbReference type="Pfam" id="PF08327">
    <property type="entry name" value="AHSA1"/>
    <property type="match status" value="1"/>
</dbReference>
<proteinExistence type="inferred from homology"/>
<dbReference type="SUPFAM" id="SSF55961">
    <property type="entry name" value="Bet v1-like"/>
    <property type="match status" value="1"/>
</dbReference>
<accession>A0ABV1RR88</accession>
<dbReference type="CDD" id="cd08897">
    <property type="entry name" value="SRPBCC_CalC_Aha1-like_4"/>
    <property type="match status" value="1"/>
</dbReference>
<name>A0ABV1RR88_9BACT</name>
<dbReference type="InterPro" id="IPR023393">
    <property type="entry name" value="START-like_dom_sf"/>
</dbReference>
<keyword evidence="4" id="KW-1185">Reference proteome</keyword>
<evidence type="ECO:0000259" key="2">
    <source>
        <dbReference type="Pfam" id="PF08327"/>
    </source>
</evidence>
<dbReference type="Proteomes" id="UP001476807">
    <property type="component" value="Unassembled WGS sequence"/>
</dbReference>
<gene>
    <name evidence="3" type="ORF">ABS362_04895</name>
</gene>
<dbReference type="InterPro" id="IPR013538">
    <property type="entry name" value="ASHA1/2-like_C"/>
</dbReference>
<dbReference type="Gene3D" id="3.30.530.20">
    <property type="match status" value="1"/>
</dbReference>
<feature type="domain" description="Activator of Hsp90 ATPase homologue 1/2-like C-terminal" evidence="2">
    <location>
        <begin position="14"/>
        <end position="137"/>
    </location>
</feature>
<dbReference type="EMBL" id="JBEOKT010000003">
    <property type="protein sequence ID" value="MER2996870.1"/>
    <property type="molecule type" value="Genomic_DNA"/>
</dbReference>
<evidence type="ECO:0000313" key="4">
    <source>
        <dbReference type="Proteomes" id="UP001476807"/>
    </source>
</evidence>
<sequence>MEKNKITVQSTINADIQKVWTYWTSPEHIVNWNFASDDWHCPFAKNDVRTGGKFSSTMASKDGKMSFDFGGEYDEVVDQKKLAFTMADGRQVIVSFEDMGNNTTKVTEAFDAENTHSDEMQRAGWQAIVNNFKKYVEAA</sequence>
<evidence type="ECO:0000256" key="1">
    <source>
        <dbReference type="ARBA" id="ARBA00006817"/>
    </source>
</evidence>
<dbReference type="RefSeq" id="WP_350411204.1">
    <property type="nucleotide sequence ID" value="NZ_JBEOKT010000003.1"/>
</dbReference>